<evidence type="ECO:0000259" key="10">
    <source>
        <dbReference type="PROSITE" id="PS50262"/>
    </source>
</evidence>
<keyword evidence="2" id="KW-1003">Cell membrane</keyword>
<evidence type="ECO:0000256" key="8">
    <source>
        <dbReference type="ARBA" id="ARBA00023224"/>
    </source>
</evidence>
<dbReference type="Proteomes" id="UP001152320">
    <property type="component" value="Chromosome 4"/>
</dbReference>
<evidence type="ECO:0000256" key="2">
    <source>
        <dbReference type="ARBA" id="ARBA00022475"/>
    </source>
</evidence>
<dbReference type="GO" id="GO:0071880">
    <property type="term" value="P:adenylate cyclase-activating adrenergic receptor signaling pathway"/>
    <property type="evidence" value="ECO:0007669"/>
    <property type="project" value="TreeGrafter"/>
</dbReference>
<dbReference type="PANTHER" id="PTHR24248:SF120">
    <property type="entry name" value="G-PROTEIN COUPLED RECEPTORS FAMILY 1 PROFILE DOMAIN-CONTAINING PROTEIN"/>
    <property type="match status" value="1"/>
</dbReference>
<dbReference type="AlphaFoldDB" id="A0A9Q1HF76"/>
<dbReference type="InterPro" id="IPR000276">
    <property type="entry name" value="GPCR_Rhodpsn"/>
</dbReference>
<sequence>MSISNSSAGLGTLDLPVFVSSLAATVGLVAISVNLPVILAFVTDRSIRRVPVNFLFFNLSISDRMTGINLMIYFIWTQQGASLLSRYNVWCILWGGLSIASVLSSAFLVILISWDRLKMVTDPFKYRQFTRRRVAIQVLVLWIYILLDVIVLLFVAPVTTTIVFNRDIVIGHCIISSFDTHTAYFSVFIDFVIPLSILISINGMIAISMRRVTVARIERQRLEIGSTVTSTFEEASDNIPVHMNTVSLTIDAENFQNERPTKAHQLAMTHSSFRTTQDPSFHHARCEFRKMHRTIKLLLLFVCVYIMCWFPLYLGLITRSFFYVTPWIIHLLTLLLGLNAVINPFLYSLMSKKYRKRLALMLRLPQLLLKQN</sequence>
<proteinExistence type="predicted"/>
<dbReference type="SUPFAM" id="SSF81321">
    <property type="entry name" value="Family A G protein-coupled receptor-like"/>
    <property type="match status" value="1"/>
</dbReference>
<keyword evidence="8" id="KW-0807">Transducer</keyword>
<comment type="caution">
    <text evidence="11">The sequence shown here is derived from an EMBL/GenBank/DDBJ whole genome shotgun (WGS) entry which is preliminary data.</text>
</comment>
<organism evidence="11 12">
    <name type="scientific">Holothuria leucospilota</name>
    <name type="common">Black long sea cucumber</name>
    <name type="synonym">Mertensiothuria leucospilota</name>
    <dbReference type="NCBI Taxonomy" id="206669"/>
    <lineage>
        <taxon>Eukaryota</taxon>
        <taxon>Metazoa</taxon>
        <taxon>Echinodermata</taxon>
        <taxon>Eleutherozoa</taxon>
        <taxon>Echinozoa</taxon>
        <taxon>Holothuroidea</taxon>
        <taxon>Aspidochirotacea</taxon>
        <taxon>Aspidochirotida</taxon>
        <taxon>Holothuriidae</taxon>
        <taxon>Holothuria</taxon>
    </lineage>
</organism>
<name>A0A9Q1HF76_HOLLE</name>
<dbReference type="PANTHER" id="PTHR24248">
    <property type="entry name" value="ADRENERGIC RECEPTOR-RELATED G-PROTEIN COUPLED RECEPTOR"/>
    <property type="match status" value="1"/>
</dbReference>
<feature type="transmembrane region" description="Helical" evidence="9">
    <location>
        <begin position="20"/>
        <end position="42"/>
    </location>
</feature>
<accession>A0A9Q1HF76</accession>
<feature type="transmembrane region" description="Helical" evidence="9">
    <location>
        <begin position="87"/>
        <end position="114"/>
    </location>
</feature>
<dbReference type="InterPro" id="IPR017452">
    <property type="entry name" value="GPCR_Rhodpsn_7TM"/>
</dbReference>
<evidence type="ECO:0000256" key="4">
    <source>
        <dbReference type="ARBA" id="ARBA00022989"/>
    </source>
</evidence>
<feature type="transmembrane region" description="Helical" evidence="9">
    <location>
        <begin position="327"/>
        <end position="347"/>
    </location>
</feature>
<dbReference type="Gene3D" id="1.20.1070.10">
    <property type="entry name" value="Rhodopsin 7-helix transmembrane proteins"/>
    <property type="match status" value="1"/>
</dbReference>
<dbReference type="GO" id="GO:0043410">
    <property type="term" value="P:positive regulation of MAPK cascade"/>
    <property type="evidence" value="ECO:0007669"/>
    <property type="project" value="TreeGrafter"/>
</dbReference>
<evidence type="ECO:0000313" key="11">
    <source>
        <dbReference type="EMBL" id="KAJ8044144.1"/>
    </source>
</evidence>
<keyword evidence="12" id="KW-1185">Reference proteome</keyword>
<feature type="domain" description="G-protein coupled receptors family 1 profile" evidence="10">
    <location>
        <begin position="33"/>
        <end position="347"/>
    </location>
</feature>
<evidence type="ECO:0000256" key="7">
    <source>
        <dbReference type="ARBA" id="ARBA00023170"/>
    </source>
</evidence>
<keyword evidence="4 9" id="KW-1133">Transmembrane helix</keyword>
<comment type="subcellular location">
    <subcellularLocation>
        <location evidence="1">Cell membrane</location>
        <topology evidence="1">Multi-pass membrane protein</topology>
    </subcellularLocation>
</comment>
<dbReference type="EMBL" id="JAIZAY010000004">
    <property type="protein sequence ID" value="KAJ8044144.1"/>
    <property type="molecule type" value="Genomic_DNA"/>
</dbReference>
<evidence type="ECO:0000256" key="6">
    <source>
        <dbReference type="ARBA" id="ARBA00023136"/>
    </source>
</evidence>
<dbReference type="OrthoDB" id="9996086at2759"/>
<dbReference type="PROSITE" id="PS50262">
    <property type="entry name" value="G_PROTEIN_RECEP_F1_2"/>
    <property type="match status" value="1"/>
</dbReference>
<feature type="transmembrane region" description="Helical" evidence="9">
    <location>
        <begin position="54"/>
        <end position="75"/>
    </location>
</feature>
<dbReference type="PRINTS" id="PR00237">
    <property type="entry name" value="GPCRRHODOPSN"/>
</dbReference>
<evidence type="ECO:0000313" key="12">
    <source>
        <dbReference type="Proteomes" id="UP001152320"/>
    </source>
</evidence>
<evidence type="ECO:0000256" key="9">
    <source>
        <dbReference type="SAM" id="Phobius"/>
    </source>
</evidence>
<protein>
    <submittedName>
        <fullName evidence="11">Alpha-1A adrenergic receptor</fullName>
    </submittedName>
</protein>
<keyword evidence="3 9" id="KW-0812">Transmembrane</keyword>
<dbReference type="GO" id="GO:0004930">
    <property type="term" value="F:G protein-coupled receptor activity"/>
    <property type="evidence" value="ECO:0007669"/>
    <property type="project" value="UniProtKB-KW"/>
</dbReference>
<gene>
    <name evidence="11" type="ORF">HOLleu_11527</name>
</gene>
<feature type="transmembrane region" description="Helical" evidence="9">
    <location>
        <begin position="134"/>
        <end position="156"/>
    </location>
</feature>
<evidence type="ECO:0000256" key="5">
    <source>
        <dbReference type="ARBA" id="ARBA00023040"/>
    </source>
</evidence>
<keyword evidence="5" id="KW-0297">G-protein coupled receptor</keyword>
<evidence type="ECO:0000256" key="1">
    <source>
        <dbReference type="ARBA" id="ARBA00004651"/>
    </source>
</evidence>
<evidence type="ECO:0000256" key="3">
    <source>
        <dbReference type="ARBA" id="ARBA00022692"/>
    </source>
</evidence>
<reference evidence="11" key="1">
    <citation type="submission" date="2021-10" db="EMBL/GenBank/DDBJ databases">
        <title>Tropical sea cucumber genome reveals ecological adaptation and Cuvierian tubules defense mechanism.</title>
        <authorList>
            <person name="Chen T."/>
        </authorList>
    </citation>
    <scope>NUCLEOTIDE SEQUENCE</scope>
    <source>
        <strain evidence="11">Nanhai2018</strain>
        <tissue evidence="11">Muscle</tissue>
    </source>
</reference>
<keyword evidence="7 11" id="KW-0675">Receptor</keyword>
<feature type="transmembrane region" description="Helical" evidence="9">
    <location>
        <begin position="297"/>
        <end position="315"/>
    </location>
</feature>
<dbReference type="GO" id="GO:0005886">
    <property type="term" value="C:plasma membrane"/>
    <property type="evidence" value="ECO:0007669"/>
    <property type="project" value="UniProtKB-SubCell"/>
</dbReference>
<feature type="transmembrane region" description="Helical" evidence="9">
    <location>
        <begin position="184"/>
        <end position="207"/>
    </location>
</feature>
<keyword evidence="6 9" id="KW-0472">Membrane</keyword>
<dbReference type="Pfam" id="PF00001">
    <property type="entry name" value="7tm_1"/>
    <property type="match status" value="1"/>
</dbReference>